<keyword evidence="5 7" id="KW-0472">Membrane</keyword>
<feature type="transmembrane region" description="Helical" evidence="7">
    <location>
        <begin position="424"/>
        <end position="450"/>
    </location>
</feature>
<dbReference type="PANTHER" id="PTHR30213">
    <property type="entry name" value="INNER MEMBRANE PROTEIN YHJD"/>
    <property type="match status" value="1"/>
</dbReference>
<dbReference type="GO" id="GO:0005886">
    <property type="term" value="C:plasma membrane"/>
    <property type="evidence" value="ECO:0007669"/>
    <property type="project" value="UniProtKB-SubCell"/>
</dbReference>
<comment type="subcellular location">
    <subcellularLocation>
        <location evidence="1">Cell membrane</location>
        <topology evidence="1">Multi-pass membrane protein</topology>
    </subcellularLocation>
</comment>
<proteinExistence type="predicted"/>
<reference evidence="9" key="1">
    <citation type="submission" date="2017-06" db="EMBL/GenBank/DDBJ databases">
        <authorList>
            <person name="Varghese N."/>
            <person name="Submissions S."/>
        </authorList>
    </citation>
    <scope>NUCLEOTIDE SEQUENCE [LARGE SCALE GENOMIC DNA]</scope>
    <source>
        <strain evidence="9">JCM 23211</strain>
    </source>
</reference>
<feature type="transmembrane region" description="Helical" evidence="7">
    <location>
        <begin position="165"/>
        <end position="190"/>
    </location>
</feature>
<keyword evidence="4 7" id="KW-1133">Transmembrane helix</keyword>
<feature type="transmembrane region" description="Helical" evidence="7">
    <location>
        <begin position="56"/>
        <end position="82"/>
    </location>
</feature>
<name>A0A239MHC5_9NOCA</name>
<feature type="compositionally biased region" description="Basic and acidic residues" evidence="6">
    <location>
        <begin position="321"/>
        <end position="351"/>
    </location>
</feature>
<gene>
    <name evidence="8" type="ORF">SAMN05421642_11886</name>
</gene>
<evidence type="ECO:0000256" key="6">
    <source>
        <dbReference type="SAM" id="MobiDB-lite"/>
    </source>
</evidence>
<protein>
    <submittedName>
        <fullName evidence="8">Membrane protein</fullName>
    </submittedName>
</protein>
<evidence type="ECO:0000256" key="3">
    <source>
        <dbReference type="ARBA" id="ARBA00022692"/>
    </source>
</evidence>
<evidence type="ECO:0000256" key="5">
    <source>
        <dbReference type="ARBA" id="ARBA00023136"/>
    </source>
</evidence>
<dbReference type="InterPro" id="IPR009937">
    <property type="entry name" value="Phage_holin_3_6"/>
</dbReference>
<organism evidence="8 9">
    <name type="scientific">Rhodococcoides kyotonense</name>
    <dbReference type="NCBI Taxonomy" id="398843"/>
    <lineage>
        <taxon>Bacteria</taxon>
        <taxon>Bacillati</taxon>
        <taxon>Actinomycetota</taxon>
        <taxon>Actinomycetes</taxon>
        <taxon>Mycobacteriales</taxon>
        <taxon>Nocardiaceae</taxon>
        <taxon>Rhodococcoides</taxon>
    </lineage>
</organism>
<feature type="transmembrane region" description="Helical" evidence="7">
    <location>
        <begin position="456"/>
        <end position="476"/>
    </location>
</feature>
<dbReference type="EMBL" id="FZOW01000018">
    <property type="protein sequence ID" value="SNT42437.1"/>
    <property type="molecule type" value="Genomic_DNA"/>
</dbReference>
<dbReference type="PANTHER" id="PTHR30213:SF0">
    <property type="entry name" value="UPF0761 MEMBRANE PROTEIN YIHY"/>
    <property type="match status" value="1"/>
</dbReference>
<keyword evidence="3 7" id="KW-0812">Transmembrane</keyword>
<evidence type="ECO:0000313" key="9">
    <source>
        <dbReference type="Proteomes" id="UP000198327"/>
    </source>
</evidence>
<evidence type="ECO:0000256" key="2">
    <source>
        <dbReference type="ARBA" id="ARBA00022475"/>
    </source>
</evidence>
<evidence type="ECO:0000256" key="4">
    <source>
        <dbReference type="ARBA" id="ARBA00022989"/>
    </source>
</evidence>
<feature type="transmembrane region" description="Helical" evidence="7">
    <location>
        <begin position="241"/>
        <end position="265"/>
    </location>
</feature>
<keyword evidence="2" id="KW-1003">Cell membrane</keyword>
<keyword evidence="9" id="KW-1185">Reference proteome</keyword>
<evidence type="ECO:0000313" key="8">
    <source>
        <dbReference type="EMBL" id="SNT42437.1"/>
    </source>
</evidence>
<feature type="transmembrane region" description="Helical" evidence="7">
    <location>
        <begin position="277"/>
        <end position="298"/>
    </location>
</feature>
<dbReference type="NCBIfam" id="TIGR00765">
    <property type="entry name" value="yihY_not_rbn"/>
    <property type="match status" value="1"/>
</dbReference>
<dbReference type="STRING" id="398843.A3K89_13000"/>
<dbReference type="Pfam" id="PF03631">
    <property type="entry name" value="Virul_fac_BrkB"/>
    <property type="match status" value="1"/>
</dbReference>
<accession>A0A239MHC5</accession>
<sequence>MALHMSEQDAASAASVEADPDDPRKADSPTELTKPSWMFVIKKTAREFSRDQCTDLAAALTYYAVLSLFPAILAVVSLLGVFGQGQATVDGVLQIVGDLGPSSAVDTLRGPIEQLVQAPAAGFALVTGIAGALWSASGYVGAFGRAMNRMYEIEEGRPVWKLRPVMLLVTLVGLTLVACAALMLAVSGPVASAVGDALGLGDTALTIWNIVRWPIVVVIVVLAVAVLYYTTPNVQQPKFRWISSGAALAIVVWIAASVVFGFYVANFGSYNKTYGSLAGAIVFLLWLWITNLALLFGAELDSELERGRQLQAGMVAEERLQLPPRDTRVSDKNDQKDAEAVEQGRRLREAHNATPEPTTRSKTGEAMTEHNAQRPVGDAPPVGDLSTVQLVERLTDQVSTLVRTEINSGLEEVKSKGTRVGIGIGISGAGALLLFFGVATLIATAVLGLATVVSPWLAALIVAVIVLIVGGALAAIGASRAKNALPPVPADTAASVNDDISAIKKGIR</sequence>
<feature type="transmembrane region" description="Helical" evidence="7">
    <location>
        <begin position="210"/>
        <end position="229"/>
    </location>
</feature>
<dbReference type="Pfam" id="PF07332">
    <property type="entry name" value="Phage_holin_3_6"/>
    <property type="match status" value="1"/>
</dbReference>
<evidence type="ECO:0000256" key="7">
    <source>
        <dbReference type="SAM" id="Phobius"/>
    </source>
</evidence>
<feature type="region of interest" description="Disordered" evidence="6">
    <location>
        <begin position="321"/>
        <end position="381"/>
    </location>
</feature>
<dbReference type="AlphaFoldDB" id="A0A239MHC5"/>
<feature type="region of interest" description="Disordered" evidence="6">
    <location>
        <begin position="1"/>
        <end position="31"/>
    </location>
</feature>
<feature type="transmembrane region" description="Helical" evidence="7">
    <location>
        <begin position="120"/>
        <end position="144"/>
    </location>
</feature>
<evidence type="ECO:0000256" key="1">
    <source>
        <dbReference type="ARBA" id="ARBA00004651"/>
    </source>
</evidence>
<dbReference type="Proteomes" id="UP000198327">
    <property type="component" value="Unassembled WGS sequence"/>
</dbReference>
<dbReference type="InterPro" id="IPR017039">
    <property type="entry name" value="Virul_fac_BrkB"/>
</dbReference>